<reference evidence="2 3" key="1">
    <citation type="journal article" date="2011" name="PLoS Pathog.">
        <title>Endophytic Life Strategies Decoded by Genome and Transcriptome Analyses of the Mutualistic Root Symbiont Piriformospora indica.</title>
        <authorList>
            <person name="Zuccaro A."/>
            <person name="Lahrmann U."/>
            <person name="Guldener U."/>
            <person name="Langen G."/>
            <person name="Pfiffi S."/>
            <person name="Biedenkopf D."/>
            <person name="Wong P."/>
            <person name="Samans B."/>
            <person name="Grimm C."/>
            <person name="Basiewicz M."/>
            <person name="Murat C."/>
            <person name="Martin F."/>
            <person name="Kogel K.H."/>
        </authorList>
    </citation>
    <scope>NUCLEOTIDE SEQUENCE [LARGE SCALE GENOMIC DNA]</scope>
    <source>
        <strain evidence="2 3">DSM 11827</strain>
    </source>
</reference>
<dbReference type="EMBL" id="CAFZ01000026">
    <property type="protein sequence ID" value="CCA68116.1"/>
    <property type="molecule type" value="Genomic_DNA"/>
</dbReference>
<dbReference type="HOGENOM" id="CLU_051236_0_0_1"/>
<proteinExistence type="predicted"/>
<evidence type="ECO:0000256" key="1">
    <source>
        <dbReference type="SAM" id="Phobius"/>
    </source>
</evidence>
<name>G4T9W7_SERID</name>
<evidence type="ECO:0000313" key="3">
    <source>
        <dbReference type="Proteomes" id="UP000007148"/>
    </source>
</evidence>
<dbReference type="OrthoDB" id="3365917at2759"/>
<feature type="transmembrane region" description="Helical" evidence="1">
    <location>
        <begin position="308"/>
        <end position="331"/>
    </location>
</feature>
<organism evidence="2 3">
    <name type="scientific">Serendipita indica (strain DSM 11827)</name>
    <name type="common">Root endophyte fungus</name>
    <name type="synonym">Piriformospora indica</name>
    <dbReference type="NCBI Taxonomy" id="1109443"/>
    <lineage>
        <taxon>Eukaryota</taxon>
        <taxon>Fungi</taxon>
        <taxon>Dikarya</taxon>
        <taxon>Basidiomycota</taxon>
        <taxon>Agaricomycotina</taxon>
        <taxon>Agaricomycetes</taxon>
        <taxon>Sebacinales</taxon>
        <taxon>Serendipitaceae</taxon>
        <taxon>Serendipita</taxon>
    </lineage>
</organism>
<sequence length="356" mass="39122">MTTQPSVPLNQGAAHASINATKEIAIPHLLLAATPFANGGGDEHIIPDGKFKNRRVGRGTRNEIYGSARYGSGYGHYTETDNGWKYEPDTANFNVTGRDFHFGFPPISWGNYSGGFDYFWVRRDDLPGAAFVGTFRPYPYDEPSQQGAIIAKKNDQTWIFVADAATVNILFDVLRLPEQQGGCALDESSAKVTTRVSYDPLNPDPESNVSIFQQDIPIPPYIFHLQPWNVVQYYRGSSAFLANSSYDNEYAHQRSNNTDYWKATPLNTTGLDSAFLNCLNTTIAATIPIIDPTFVVRAPKGKLSSGQIAGIAVGSVMGALLLVGFLVWLFIRRRRAHNTYNAVSKGDTPPSHSSSS</sequence>
<dbReference type="Proteomes" id="UP000007148">
    <property type="component" value="Unassembled WGS sequence"/>
</dbReference>
<gene>
    <name evidence="2" type="ORF">PIIN_01984</name>
</gene>
<keyword evidence="1" id="KW-1133">Transmembrane helix</keyword>
<dbReference type="STRING" id="1109443.G4T9W7"/>
<evidence type="ECO:0000313" key="2">
    <source>
        <dbReference type="EMBL" id="CCA68116.1"/>
    </source>
</evidence>
<accession>G4T9W7</accession>
<comment type="caution">
    <text evidence="2">The sequence shown here is derived from an EMBL/GenBank/DDBJ whole genome shotgun (WGS) entry which is preliminary data.</text>
</comment>
<dbReference type="InParanoid" id="G4T9W7"/>
<dbReference type="CDD" id="cd12087">
    <property type="entry name" value="TM_EGFR-like"/>
    <property type="match status" value="1"/>
</dbReference>
<keyword evidence="3" id="KW-1185">Reference proteome</keyword>
<protein>
    <submittedName>
        <fullName evidence="2">Uncharacterized protein</fullName>
    </submittedName>
</protein>
<keyword evidence="1" id="KW-0472">Membrane</keyword>
<dbReference type="AlphaFoldDB" id="G4T9W7"/>
<keyword evidence="1" id="KW-0812">Transmembrane</keyword>